<protein>
    <submittedName>
        <fullName evidence="2">Uncharacterized protein</fullName>
    </submittedName>
</protein>
<feature type="compositionally biased region" description="Polar residues" evidence="1">
    <location>
        <begin position="10"/>
        <end position="40"/>
    </location>
</feature>
<sequence>MSLQHERASKSNTGTDLQGHAASSNTARLLTPGKQNSEVKNQPERVCELAAGRNNNPSARTQHGAEEELSVSWVAGEDAETGASMSGVLQQICSTGKSAPGQRDTAEKRGDYTSDIHNRARTRPPAIITTESEEERHSVVPSHPVRNWRSRRPTATESILAGNGPCAKSVTGIASDSGAISVREEPLLLSSTFTPRCWKHRGCRIDKDELDIKGGLMFSESN</sequence>
<accession>A0A9N7TVP2</accession>
<evidence type="ECO:0000256" key="1">
    <source>
        <dbReference type="SAM" id="MobiDB-lite"/>
    </source>
</evidence>
<gene>
    <name evidence="2" type="ORF">PLEPLA_LOCUS7558</name>
</gene>
<comment type="caution">
    <text evidence="2">The sequence shown here is derived from an EMBL/GenBank/DDBJ whole genome shotgun (WGS) entry which is preliminary data.</text>
</comment>
<feature type="region of interest" description="Disordered" evidence="1">
    <location>
        <begin position="132"/>
        <end position="151"/>
    </location>
</feature>
<evidence type="ECO:0000313" key="3">
    <source>
        <dbReference type="Proteomes" id="UP001153269"/>
    </source>
</evidence>
<dbReference type="EMBL" id="CADEAL010000404">
    <property type="protein sequence ID" value="CAB1419707.1"/>
    <property type="molecule type" value="Genomic_DNA"/>
</dbReference>
<name>A0A9N7TVP2_PLEPL</name>
<feature type="region of interest" description="Disordered" evidence="1">
    <location>
        <begin position="1"/>
        <end position="67"/>
    </location>
</feature>
<keyword evidence="3" id="KW-1185">Reference proteome</keyword>
<dbReference type="AlphaFoldDB" id="A0A9N7TVP2"/>
<dbReference type="Proteomes" id="UP001153269">
    <property type="component" value="Unassembled WGS sequence"/>
</dbReference>
<organism evidence="2 3">
    <name type="scientific">Pleuronectes platessa</name>
    <name type="common">European plaice</name>
    <dbReference type="NCBI Taxonomy" id="8262"/>
    <lineage>
        <taxon>Eukaryota</taxon>
        <taxon>Metazoa</taxon>
        <taxon>Chordata</taxon>
        <taxon>Craniata</taxon>
        <taxon>Vertebrata</taxon>
        <taxon>Euteleostomi</taxon>
        <taxon>Actinopterygii</taxon>
        <taxon>Neopterygii</taxon>
        <taxon>Teleostei</taxon>
        <taxon>Neoteleostei</taxon>
        <taxon>Acanthomorphata</taxon>
        <taxon>Carangaria</taxon>
        <taxon>Pleuronectiformes</taxon>
        <taxon>Pleuronectoidei</taxon>
        <taxon>Pleuronectidae</taxon>
        <taxon>Pleuronectes</taxon>
    </lineage>
</organism>
<evidence type="ECO:0000313" key="2">
    <source>
        <dbReference type="EMBL" id="CAB1419707.1"/>
    </source>
</evidence>
<proteinExistence type="predicted"/>
<reference evidence="2" key="1">
    <citation type="submission" date="2020-03" db="EMBL/GenBank/DDBJ databases">
        <authorList>
            <person name="Weist P."/>
        </authorList>
    </citation>
    <scope>NUCLEOTIDE SEQUENCE</scope>
</reference>